<evidence type="ECO:0000313" key="12">
    <source>
        <dbReference type="EMBL" id="RMC02341.1"/>
    </source>
</evidence>
<keyword evidence="8" id="KW-0325">Glycoprotein</keyword>
<evidence type="ECO:0000256" key="8">
    <source>
        <dbReference type="ARBA" id="ARBA00023180"/>
    </source>
</evidence>
<evidence type="ECO:0000256" key="4">
    <source>
        <dbReference type="ARBA" id="ARBA00022622"/>
    </source>
</evidence>
<dbReference type="OrthoDB" id="8958705at2759"/>
<keyword evidence="6" id="KW-0654">Proteoglycan</keyword>
<comment type="similarity">
    <text evidence="2">Belongs to the glypican family.</text>
</comment>
<evidence type="ECO:0008006" key="14">
    <source>
        <dbReference type="Google" id="ProtNLM"/>
    </source>
</evidence>
<name>A0A3M0JPX8_HIRRU</name>
<protein>
    <recommendedName>
        <fullName evidence="14">Glypican-1</fullName>
    </recommendedName>
</protein>
<evidence type="ECO:0000256" key="3">
    <source>
        <dbReference type="ARBA" id="ARBA00022475"/>
    </source>
</evidence>
<dbReference type="GO" id="GO:0009966">
    <property type="term" value="P:regulation of signal transduction"/>
    <property type="evidence" value="ECO:0007669"/>
    <property type="project" value="InterPro"/>
</dbReference>
<keyword evidence="3" id="KW-1003">Cell membrane</keyword>
<evidence type="ECO:0000256" key="6">
    <source>
        <dbReference type="ARBA" id="ARBA00022974"/>
    </source>
</evidence>
<organism evidence="12 13">
    <name type="scientific">Hirundo rustica rustica</name>
    <dbReference type="NCBI Taxonomy" id="333673"/>
    <lineage>
        <taxon>Eukaryota</taxon>
        <taxon>Metazoa</taxon>
        <taxon>Chordata</taxon>
        <taxon>Craniata</taxon>
        <taxon>Vertebrata</taxon>
        <taxon>Euteleostomi</taxon>
        <taxon>Archelosauria</taxon>
        <taxon>Archosauria</taxon>
        <taxon>Dinosauria</taxon>
        <taxon>Saurischia</taxon>
        <taxon>Theropoda</taxon>
        <taxon>Coelurosauria</taxon>
        <taxon>Aves</taxon>
        <taxon>Neognathae</taxon>
        <taxon>Neoaves</taxon>
        <taxon>Telluraves</taxon>
        <taxon>Australaves</taxon>
        <taxon>Passeriformes</taxon>
        <taxon>Sylvioidea</taxon>
        <taxon>Hirundinidae</taxon>
        <taxon>Hirundo</taxon>
    </lineage>
</organism>
<dbReference type="GO" id="GO:0098552">
    <property type="term" value="C:side of membrane"/>
    <property type="evidence" value="ECO:0007669"/>
    <property type="project" value="UniProtKB-KW"/>
</dbReference>
<keyword evidence="4" id="KW-0336">GPI-anchor</keyword>
<feature type="chain" id="PRO_5018204519" description="Glypican-1" evidence="11">
    <location>
        <begin position="21"/>
        <end position="80"/>
    </location>
</feature>
<comment type="subcellular location">
    <subcellularLocation>
        <location evidence="1">Cell membrane</location>
        <topology evidence="1">Lipid-anchor</topology>
        <topology evidence="1">GPI-anchor</topology>
    </subcellularLocation>
</comment>
<evidence type="ECO:0000256" key="9">
    <source>
        <dbReference type="ARBA" id="ARBA00023207"/>
    </source>
</evidence>
<keyword evidence="9" id="KW-0357">Heparan sulfate</keyword>
<accession>A0A3M0JPX8</accession>
<keyword evidence="10" id="KW-0449">Lipoprotein</keyword>
<keyword evidence="7" id="KW-0472">Membrane</keyword>
<comment type="caution">
    <text evidence="12">The sequence shown here is derived from an EMBL/GenBank/DDBJ whole genome shotgun (WGS) entry which is preliminary data.</text>
</comment>
<dbReference type="EMBL" id="QRBI01000134">
    <property type="protein sequence ID" value="RMC02341.1"/>
    <property type="molecule type" value="Genomic_DNA"/>
</dbReference>
<evidence type="ECO:0000256" key="5">
    <source>
        <dbReference type="ARBA" id="ARBA00022729"/>
    </source>
</evidence>
<dbReference type="Proteomes" id="UP000269221">
    <property type="component" value="Unassembled WGS sequence"/>
</dbReference>
<dbReference type="Pfam" id="PF01153">
    <property type="entry name" value="Glypican"/>
    <property type="match status" value="1"/>
</dbReference>
<proteinExistence type="inferred from homology"/>
<evidence type="ECO:0000256" key="2">
    <source>
        <dbReference type="ARBA" id="ARBA00010260"/>
    </source>
</evidence>
<keyword evidence="13" id="KW-1185">Reference proteome</keyword>
<gene>
    <name evidence="12" type="ORF">DUI87_21510</name>
</gene>
<evidence type="ECO:0000256" key="10">
    <source>
        <dbReference type="ARBA" id="ARBA00023288"/>
    </source>
</evidence>
<sequence>MRVFPWGFWLLCVASAPARGDSGSKARSCAEVRQLYGAKGFSLSGVPQAEISDKAESMQANVPEPTYRDTPGKLQFVVHI</sequence>
<evidence type="ECO:0000256" key="7">
    <source>
        <dbReference type="ARBA" id="ARBA00023136"/>
    </source>
</evidence>
<dbReference type="InterPro" id="IPR001863">
    <property type="entry name" value="Glypican"/>
</dbReference>
<dbReference type="GO" id="GO:0005886">
    <property type="term" value="C:plasma membrane"/>
    <property type="evidence" value="ECO:0007669"/>
    <property type="project" value="UniProtKB-SubCell"/>
</dbReference>
<feature type="signal peptide" evidence="11">
    <location>
        <begin position="1"/>
        <end position="20"/>
    </location>
</feature>
<evidence type="ECO:0000256" key="1">
    <source>
        <dbReference type="ARBA" id="ARBA00004609"/>
    </source>
</evidence>
<reference evidence="12 13" key="1">
    <citation type="submission" date="2018-07" db="EMBL/GenBank/DDBJ databases">
        <title>A high quality draft genome assembly of the barn swallow (H. rustica rustica).</title>
        <authorList>
            <person name="Formenti G."/>
            <person name="Chiara M."/>
            <person name="Poveda L."/>
            <person name="Francoijs K.-J."/>
            <person name="Bonisoli-Alquati A."/>
            <person name="Canova L."/>
            <person name="Gianfranceschi L."/>
            <person name="Horner D.S."/>
            <person name="Saino N."/>
        </authorList>
    </citation>
    <scope>NUCLEOTIDE SEQUENCE [LARGE SCALE GENOMIC DNA]</scope>
    <source>
        <strain evidence="12">Chelidonia</strain>
        <tissue evidence="12">Blood</tissue>
    </source>
</reference>
<dbReference type="STRING" id="333673.A0A3M0JPX8"/>
<keyword evidence="5 11" id="KW-0732">Signal</keyword>
<evidence type="ECO:0000313" key="13">
    <source>
        <dbReference type="Proteomes" id="UP000269221"/>
    </source>
</evidence>
<evidence type="ECO:0000256" key="11">
    <source>
        <dbReference type="SAM" id="SignalP"/>
    </source>
</evidence>
<dbReference type="AlphaFoldDB" id="A0A3M0JPX8"/>